<dbReference type="EMBL" id="MU826365">
    <property type="protein sequence ID" value="KAJ7378517.1"/>
    <property type="molecule type" value="Genomic_DNA"/>
</dbReference>
<reference evidence="1" key="1">
    <citation type="submission" date="2023-01" db="EMBL/GenBank/DDBJ databases">
        <title>Genome assembly of the deep-sea coral Lophelia pertusa.</title>
        <authorList>
            <person name="Herrera S."/>
            <person name="Cordes E."/>
        </authorList>
    </citation>
    <scope>NUCLEOTIDE SEQUENCE</scope>
    <source>
        <strain evidence="1">USNM1676648</strain>
        <tissue evidence="1">Polyp</tissue>
    </source>
</reference>
<comment type="caution">
    <text evidence="1">The sequence shown here is derived from an EMBL/GenBank/DDBJ whole genome shotgun (WGS) entry which is preliminary data.</text>
</comment>
<keyword evidence="2" id="KW-1185">Reference proteome</keyword>
<dbReference type="AlphaFoldDB" id="A0A9W9ZBH1"/>
<accession>A0A9W9ZBH1</accession>
<evidence type="ECO:0000313" key="2">
    <source>
        <dbReference type="Proteomes" id="UP001163046"/>
    </source>
</evidence>
<name>A0A9W9ZBH1_9CNID</name>
<protein>
    <submittedName>
        <fullName evidence="1">Uncharacterized protein</fullName>
    </submittedName>
</protein>
<organism evidence="1 2">
    <name type="scientific">Desmophyllum pertusum</name>
    <dbReference type="NCBI Taxonomy" id="174260"/>
    <lineage>
        <taxon>Eukaryota</taxon>
        <taxon>Metazoa</taxon>
        <taxon>Cnidaria</taxon>
        <taxon>Anthozoa</taxon>
        <taxon>Hexacorallia</taxon>
        <taxon>Scleractinia</taxon>
        <taxon>Caryophylliina</taxon>
        <taxon>Caryophylliidae</taxon>
        <taxon>Desmophyllum</taxon>
    </lineage>
</organism>
<proteinExistence type="predicted"/>
<feature type="non-terminal residue" evidence="1">
    <location>
        <position position="1"/>
    </location>
</feature>
<evidence type="ECO:0000313" key="1">
    <source>
        <dbReference type="EMBL" id="KAJ7378517.1"/>
    </source>
</evidence>
<gene>
    <name evidence="1" type="ORF">OS493_022500</name>
</gene>
<sequence>LESCGLSHLNAIAKLLLGISRRSSNEQNRTNNGSDPNDDLSCWVTDKGPNVELIFAMKTFGKRMVKKL</sequence>
<dbReference type="Proteomes" id="UP001163046">
    <property type="component" value="Unassembled WGS sequence"/>
</dbReference>